<feature type="transmembrane region" description="Helical" evidence="9">
    <location>
        <begin position="215"/>
        <end position="234"/>
    </location>
</feature>
<gene>
    <name evidence="10" type="ORF">K2U94_18470</name>
</gene>
<keyword evidence="6 9" id="KW-0472">Membrane</keyword>
<evidence type="ECO:0000256" key="1">
    <source>
        <dbReference type="ARBA" id="ARBA00004651"/>
    </source>
</evidence>
<dbReference type="InterPro" id="IPR018584">
    <property type="entry name" value="GT87"/>
</dbReference>
<keyword evidence="11" id="KW-1185">Reference proteome</keyword>
<comment type="similarity">
    <text evidence="7">Belongs to the glycosyltransferase 87 family.</text>
</comment>
<keyword evidence="2" id="KW-1003">Cell membrane</keyword>
<accession>A0ABS9ZAK5</accession>
<feature type="transmembrane region" description="Helical" evidence="9">
    <location>
        <begin position="21"/>
        <end position="43"/>
    </location>
</feature>
<organism evidence="10 11">
    <name type="scientific">Candidatus Rhodoblastus alkanivorans</name>
    <dbReference type="NCBI Taxonomy" id="2954117"/>
    <lineage>
        <taxon>Bacteria</taxon>
        <taxon>Pseudomonadati</taxon>
        <taxon>Pseudomonadota</taxon>
        <taxon>Alphaproteobacteria</taxon>
        <taxon>Hyphomicrobiales</taxon>
        <taxon>Rhodoblastaceae</taxon>
        <taxon>Rhodoblastus</taxon>
    </lineage>
</organism>
<name>A0ABS9ZAK5_9HYPH</name>
<evidence type="ECO:0000256" key="2">
    <source>
        <dbReference type="ARBA" id="ARBA00022475"/>
    </source>
</evidence>
<sequence>MKFRSLLDALREARWFDISRARAYVAILAAVQALGLIGLLLSARHGLDPRGEPIGTDFVSFWTAARLAMSGAPASVYDPAVHFAAQRAAFGGHFGWYAFFYPPVFLLYVLPLGALSYFGALVLWLGATLGAYVLALRQIAAKPLGLLPILAFPAVLITLTHGQNAFLSTALFAGGAVLLERRPVLAGLLLGAVCYKPQLAIFIPLALAAAGRWRAFFAFGVAALALAGLSYVVFGDAAWRAFFAETALARATLEQGLVEPGKMQSLFAALRLWGAPFQLAYVVQAPVSLAAAVSLVFLLRRTGDARMQIALTVVATLLATPFVLDYDFTLLALPLAVVLTRALRTGFLPYEKILLLAAYMLPGVARVLALYALLPLSPFVLALLFASMARRVSLEASRAGRDDARPSRKANKSPRCEAGAGTAEIGAVNGP</sequence>
<evidence type="ECO:0000313" key="11">
    <source>
        <dbReference type="Proteomes" id="UP001139104"/>
    </source>
</evidence>
<comment type="subcellular location">
    <subcellularLocation>
        <location evidence="1">Cell membrane</location>
        <topology evidence="1">Multi-pass membrane protein</topology>
    </subcellularLocation>
</comment>
<evidence type="ECO:0000256" key="8">
    <source>
        <dbReference type="SAM" id="MobiDB-lite"/>
    </source>
</evidence>
<protein>
    <submittedName>
        <fullName evidence="10">DUF2029 domain-containing protein</fullName>
    </submittedName>
</protein>
<feature type="transmembrane region" description="Helical" evidence="9">
    <location>
        <begin position="311"/>
        <end position="333"/>
    </location>
</feature>
<keyword evidence="3" id="KW-0808">Transferase</keyword>
<evidence type="ECO:0000256" key="7">
    <source>
        <dbReference type="ARBA" id="ARBA00024033"/>
    </source>
</evidence>
<evidence type="ECO:0000256" key="5">
    <source>
        <dbReference type="ARBA" id="ARBA00022989"/>
    </source>
</evidence>
<dbReference type="Pfam" id="PF09594">
    <property type="entry name" value="GT87"/>
    <property type="match status" value="1"/>
</dbReference>
<reference evidence="10" key="1">
    <citation type="journal article" date="2022" name="ISME J.">
        <title>Identification of active gaseous-alkane degraders at natural gas seeps.</title>
        <authorList>
            <person name="Farhan Ul Haque M."/>
            <person name="Hernandez M."/>
            <person name="Crombie A.T."/>
            <person name="Murrell J.C."/>
        </authorList>
    </citation>
    <scope>NUCLEOTIDE SEQUENCE</scope>
    <source>
        <strain evidence="10">PC2</strain>
    </source>
</reference>
<evidence type="ECO:0000256" key="3">
    <source>
        <dbReference type="ARBA" id="ARBA00022679"/>
    </source>
</evidence>
<feature type="transmembrane region" description="Helical" evidence="9">
    <location>
        <begin position="146"/>
        <end position="179"/>
    </location>
</feature>
<dbReference type="Proteomes" id="UP001139104">
    <property type="component" value="Unassembled WGS sequence"/>
</dbReference>
<evidence type="ECO:0000256" key="9">
    <source>
        <dbReference type="SAM" id="Phobius"/>
    </source>
</evidence>
<evidence type="ECO:0000256" key="4">
    <source>
        <dbReference type="ARBA" id="ARBA00022692"/>
    </source>
</evidence>
<feature type="transmembrane region" description="Helical" evidence="9">
    <location>
        <begin position="105"/>
        <end position="134"/>
    </location>
</feature>
<keyword evidence="4 9" id="KW-0812">Transmembrane</keyword>
<feature type="region of interest" description="Disordered" evidence="8">
    <location>
        <begin position="400"/>
        <end position="431"/>
    </location>
</feature>
<evidence type="ECO:0000313" key="10">
    <source>
        <dbReference type="EMBL" id="MCI4684729.1"/>
    </source>
</evidence>
<proteinExistence type="inferred from homology"/>
<feature type="transmembrane region" description="Helical" evidence="9">
    <location>
        <begin position="279"/>
        <end position="299"/>
    </location>
</feature>
<feature type="transmembrane region" description="Helical" evidence="9">
    <location>
        <begin position="185"/>
        <end position="208"/>
    </location>
</feature>
<dbReference type="EMBL" id="JAIVFP010000001">
    <property type="protein sequence ID" value="MCI4684729.1"/>
    <property type="molecule type" value="Genomic_DNA"/>
</dbReference>
<keyword evidence="5 9" id="KW-1133">Transmembrane helix</keyword>
<dbReference type="RefSeq" id="WP_243068612.1">
    <property type="nucleotide sequence ID" value="NZ_JAIVFK010000005.1"/>
</dbReference>
<comment type="caution">
    <text evidence="10">The sequence shown here is derived from an EMBL/GenBank/DDBJ whole genome shotgun (WGS) entry which is preliminary data.</text>
</comment>
<feature type="transmembrane region" description="Helical" evidence="9">
    <location>
        <begin position="353"/>
        <end position="386"/>
    </location>
</feature>
<evidence type="ECO:0000256" key="6">
    <source>
        <dbReference type="ARBA" id="ARBA00023136"/>
    </source>
</evidence>